<feature type="region of interest" description="Disordered" evidence="1">
    <location>
        <begin position="42"/>
        <end position="86"/>
    </location>
</feature>
<evidence type="ECO:0000313" key="2">
    <source>
        <dbReference type="EMBL" id="KAG2425813.1"/>
    </source>
</evidence>
<dbReference type="AlphaFoldDB" id="A0A835SEK6"/>
<dbReference type="Proteomes" id="UP000650467">
    <property type="component" value="Unassembled WGS sequence"/>
</dbReference>
<proteinExistence type="predicted"/>
<dbReference type="OrthoDB" id="532374at2759"/>
<comment type="caution">
    <text evidence="2">The sequence shown here is derived from an EMBL/GenBank/DDBJ whole genome shotgun (WGS) entry which is preliminary data.</text>
</comment>
<keyword evidence="3" id="KW-1185">Reference proteome</keyword>
<dbReference type="EMBL" id="JAEHOC010000052">
    <property type="protein sequence ID" value="KAG2425813.1"/>
    <property type="molecule type" value="Genomic_DNA"/>
</dbReference>
<gene>
    <name evidence="2" type="ORF">HXX76_013438</name>
</gene>
<accession>A0A835SEK6</accession>
<evidence type="ECO:0000313" key="3">
    <source>
        <dbReference type="Proteomes" id="UP000650467"/>
    </source>
</evidence>
<name>A0A835SEK6_CHLIN</name>
<feature type="region of interest" description="Disordered" evidence="1">
    <location>
        <begin position="293"/>
        <end position="513"/>
    </location>
</feature>
<feature type="region of interest" description="Disordered" evidence="1">
    <location>
        <begin position="572"/>
        <end position="596"/>
    </location>
</feature>
<feature type="compositionally biased region" description="Low complexity" evidence="1">
    <location>
        <begin position="402"/>
        <end position="411"/>
    </location>
</feature>
<feature type="region of interest" description="Disordered" evidence="1">
    <location>
        <begin position="99"/>
        <end position="167"/>
    </location>
</feature>
<feature type="compositionally biased region" description="Low complexity" evidence="1">
    <location>
        <begin position="485"/>
        <end position="504"/>
    </location>
</feature>
<evidence type="ECO:0000256" key="1">
    <source>
        <dbReference type="SAM" id="MobiDB-lite"/>
    </source>
</evidence>
<reference evidence="2" key="1">
    <citation type="journal article" date="2020" name="bioRxiv">
        <title>Comparative genomics of Chlamydomonas.</title>
        <authorList>
            <person name="Craig R.J."/>
            <person name="Hasan A.R."/>
            <person name="Ness R.W."/>
            <person name="Keightley P.D."/>
        </authorList>
    </citation>
    <scope>NUCLEOTIDE SEQUENCE</scope>
    <source>
        <strain evidence="2">SAG 7.73</strain>
    </source>
</reference>
<feature type="compositionally biased region" description="Low complexity" evidence="1">
    <location>
        <begin position="293"/>
        <end position="309"/>
    </location>
</feature>
<protein>
    <submittedName>
        <fullName evidence="2">Uncharacterized protein</fullName>
    </submittedName>
</protein>
<feature type="compositionally biased region" description="Acidic residues" evidence="1">
    <location>
        <begin position="142"/>
        <end position="165"/>
    </location>
</feature>
<organism evidence="2 3">
    <name type="scientific">Chlamydomonas incerta</name>
    <dbReference type="NCBI Taxonomy" id="51695"/>
    <lineage>
        <taxon>Eukaryota</taxon>
        <taxon>Viridiplantae</taxon>
        <taxon>Chlorophyta</taxon>
        <taxon>core chlorophytes</taxon>
        <taxon>Chlorophyceae</taxon>
        <taxon>CS clade</taxon>
        <taxon>Chlamydomonadales</taxon>
        <taxon>Chlamydomonadaceae</taxon>
        <taxon>Chlamydomonas</taxon>
    </lineage>
</organism>
<feature type="compositionally biased region" description="Low complexity" evidence="1">
    <location>
        <begin position="418"/>
        <end position="443"/>
    </location>
</feature>
<sequence length="606" mass="61185">MIELAALKQQLQLLGHNLPDSQIVAILQDMNIDFADLDGSGAGKAGPTSAAAGPPKPRAASILDSFQPAPLGDDFEPDSSSAPVAERPQRYSYDYTDHTQGAALGNSVPAGVRAQAPRRPASSTTKPAFVGAASPTVSQPGDGDEDETYDADEVEASSDEVEDEPGLSCRHCQAGEHAGACAAATAAGTSGGAALSPGFSLCYGAGTTSTTLGGPADAASTRQAWAEGRGSGVGTSARGLGPSTVAAAGASSGAGIRGLGPAASGRQYGTSSELVDSLGRLNLLAAGGGPAGAVPAGAGRATGPATASTRGGGPAVSARPLSGVLPRPSSAPRGRDQQSKPAGRPGSGPQKTDLLSTFGRYPKRAFAGHDDDDDDDQSDTALAADTNDPMGLGRSMHHLAWPQGGRASAAPGRGGSAAGAPRASASAAPGGTGRPGPAAARGAPGQGQGQRAGVARDPYAYDDEWRGVARGPDLDVPGRSLSPQASHRSFMSRASSASRATTRAGGPGGAAKVDRVKRYQQLAAEWGSNSFLNKAGGASKGTSRKPVNFHSHFASLHAAEEAERQRVLKDARAKTKKELGGAQDAPTANRRDELRWQMRQRLMNQY</sequence>